<keyword evidence="1" id="KW-0472">Membrane</keyword>
<keyword evidence="2" id="KW-0732">Signal</keyword>
<gene>
    <name evidence="3" type="ORF">COU42_02540</name>
</gene>
<evidence type="ECO:0000256" key="2">
    <source>
        <dbReference type="SAM" id="SignalP"/>
    </source>
</evidence>
<evidence type="ECO:0000313" key="3">
    <source>
        <dbReference type="EMBL" id="PIR72108.1"/>
    </source>
</evidence>
<dbReference type="AlphaFoldDB" id="A0A2M6NS04"/>
<dbReference type="EMBL" id="PFCJ01000023">
    <property type="protein sequence ID" value="PIR72108.1"/>
    <property type="molecule type" value="Genomic_DNA"/>
</dbReference>
<feature type="signal peptide" evidence="2">
    <location>
        <begin position="1"/>
        <end position="25"/>
    </location>
</feature>
<feature type="chain" id="PRO_5014947822" evidence="2">
    <location>
        <begin position="26"/>
        <end position="129"/>
    </location>
</feature>
<sequence>MKKYLSKLIIFFLLTSFLAPILVNAAVVCPGTLCPPGKVCIENPLCANTLWELLDAIIVFIFYLAVPIAVIMIIIAGFYFVTAAGEPNKITTAKQIILYTLIGLLIILCSTGLIKLFGEIFGVKTPYNP</sequence>
<feature type="transmembrane region" description="Helical" evidence="1">
    <location>
        <begin position="96"/>
        <end position="117"/>
    </location>
</feature>
<evidence type="ECO:0000256" key="1">
    <source>
        <dbReference type="SAM" id="Phobius"/>
    </source>
</evidence>
<dbReference type="Proteomes" id="UP000228756">
    <property type="component" value="Unassembled WGS sequence"/>
</dbReference>
<organism evidence="3 4">
    <name type="scientific">Candidatus Nealsonbacteria bacterium CG10_big_fil_rev_8_21_14_0_10_36_24</name>
    <dbReference type="NCBI Taxonomy" id="1974710"/>
    <lineage>
        <taxon>Bacteria</taxon>
        <taxon>Candidatus Nealsoniibacteriota</taxon>
    </lineage>
</organism>
<comment type="caution">
    <text evidence="3">The sequence shown here is derived from an EMBL/GenBank/DDBJ whole genome shotgun (WGS) entry which is preliminary data.</text>
</comment>
<dbReference type="InterPro" id="IPR043993">
    <property type="entry name" value="T4SS_pilin"/>
</dbReference>
<dbReference type="Pfam" id="PF18895">
    <property type="entry name" value="T4SS_pilin"/>
    <property type="match status" value="1"/>
</dbReference>
<keyword evidence="1" id="KW-1133">Transmembrane helix</keyword>
<name>A0A2M6NS04_9BACT</name>
<keyword evidence="1" id="KW-0812">Transmembrane</keyword>
<reference evidence="4" key="1">
    <citation type="submission" date="2017-09" db="EMBL/GenBank/DDBJ databases">
        <title>Depth-based differentiation of microbial function through sediment-hosted aquifers and enrichment of novel symbionts in the deep terrestrial subsurface.</title>
        <authorList>
            <person name="Probst A.J."/>
            <person name="Ladd B."/>
            <person name="Jarett J.K."/>
            <person name="Geller-Mcgrath D.E."/>
            <person name="Sieber C.M.K."/>
            <person name="Emerson J.B."/>
            <person name="Anantharaman K."/>
            <person name="Thomas B.C."/>
            <person name="Malmstrom R."/>
            <person name="Stieglmeier M."/>
            <person name="Klingl A."/>
            <person name="Woyke T."/>
            <person name="Ryan C.M."/>
            <person name="Banfield J.F."/>
        </authorList>
    </citation>
    <scope>NUCLEOTIDE SEQUENCE [LARGE SCALE GENOMIC DNA]</scope>
</reference>
<feature type="transmembrane region" description="Helical" evidence="1">
    <location>
        <begin position="57"/>
        <end position="84"/>
    </location>
</feature>
<accession>A0A2M6NS04</accession>
<evidence type="ECO:0000313" key="4">
    <source>
        <dbReference type="Proteomes" id="UP000228756"/>
    </source>
</evidence>
<proteinExistence type="predicted"/>
<protein>
    <submittedName>
        <fullName evidence="3">Uncharacterized protein</fullName>
    </submittedName>
</protein>